<proteinExistence type="predicted"/>
<accession>A0ABQ0JD99</accession>
<organism evidence="2 3">
    <name type="scientific">Vibrio variabilis</name>
    <dbReference type="NCBI Taxonomy" id="990271"/>
    <lineage>
        <taxon>Bacteria</taxon>
        <taxon>Pseudomonadati</taxon>
        <taxon>Pseudomonadota</taxon>
        <taxon>Gammaproteobacteria</taxon>
        <taxon>Vibrionales</taxon>
        <taxon>Vibrionaceae</taxon>
        <taxon>Vibrio</taxon>
    </lineage>
</organism>
<feature type="transmembrane region" description="Helical" evidence="1">
    <location>
        <begin position="20"/>
        <end position="38"/>
    </location>
</feature>
<keyword evidence="3" id="KW-1185">Reference proteome</keyword>
<keyword evidence="1" id="KW-1133">Transmembrane helix</keyword>
<sequence>MFYTTKRLEEVLEAYTNTFVIIFSKVACCSLSAISLVINRCVVST</sequence>
<dbReference type="Proteomes" id="UP000029223">
    <property type="component" value="Unassembled WGS sequence"/>
</dbReference>
<reference evidence="3" key="2">
    <citation type="submission" date="2014-09" db="EMBL/GenBank/DDBJ databases">
        <authorList>
            <consortium name="NBRP consortium"/>
            <person name="Sawabe T."/>
            <person name="Meirelles P."/>
            <person name="Nakanishi M."/>
            <person name="Sayaka M."/>
            <person name="Hattori M."/>
            <person name="Ohkuma M."/>
        </authorList>
    </citation>
    <scope>NUCLEOTIDE SEQUENCE [LARGE SCALE GENOMIC DNA]</scope>
    <source>
        <strain evidence="3">JCM 19239</strain>
    </source>
</reference>
<keyword evidence="1" id="KW-0472">Membrane</keyword>
<name>A0ABQ0JD99_9VIBR</name>
<gene>
    <name evidence="2" type="ORF">JCM19239_5239</name>
</gene>
<dbReference type="EMBL" id="BBMS01000021">
    <property type="protein sequence ID" value="GAL26738.1"/>
    <property type="molecule type" value="Genomic_DNA"/>
</dbReference>
<evidence type="ECO:0000313" key="2">
    <source>
        <dbReference type="EMBL" id="GAL26738.1"/>
    </source>
</evidence>
<reference evidence="3" key="1">
    <citation type="submission" date="2014-09" db="EMBL/GenBank/DDBJ databases">
        <title>Vibrio variabilis JCM 19239. (C206) whole genome shotgun sequence.</title>
        <authorList>
            <person name="Sawabe T."/>
            <person name="Meirelles P."/>
            <person name="Nakanishi M."/>
            <person name="Sayaka M."/>
            <person name="Hattori M."/>
            <person name="Ohkuma M."/>
        </authorList>
    </citation>
    <scope>NUCLEOTIDE SEQUENCE [LARGE SCALE GENOMIC DNA]</scope>
    <source>
        <strain evidence="3">JCM 19239</strain>
    </source>
</reference>
<keyword evidence="1" id="KW-0812">Transmembrane</keyword>
<evidence type="ECO:0000256" key="1">
    <source>
        <dbReference type="SAM" id="Phobius"/>
    </source>
</evidence>
<evidence type="ECO:0000313" key="3">
    <source>
        <dbReference type="Proteomes" id="UP000029223"/>
    </source>
</evidence>
<comment type="caution">
    <text evidence="2">The sequence shown here is derived from an EMBL/GenBank/DDBJ whole genome shotgun (WGS) entry which is preliminary data.</text>
</comment>
<protein>
    <submittedName>
        <fullName evidence="2">Uncharacterized protein</fullName>
    </submittedName>
</protein>